<dbReference type="InterPro" id="IPR004960">
    <property type="entry name" value="LipA_acyltrans"/>
</dbReference>
<keyword evidence="4" id="KW-0808">Transferase</keyword>
<keyword evidence="2" id="KW-1003">Cell membrane</keyword>
<dbReference type="CDD" id="cd04179">
    <property type="entry name" value="DPM_DPG-synthase_like"/>
    <property type="match status" value="1"/>
</dbReference>
<dbReference type="SUPFAM" id="SSF53448">
    <property type="entry name" value="Nucleotide-diphospho-sugar transferases"/>
    <property type="match status" value="1"/>
</dbReference>
<keyword evidence="6 9" id="KW-0012">Acyltransferase</keyword>
<gene>
    <name evidence="9" type="ORF">CSC3H3_13385</name>
</gene>
<protein>
    <submittedName>
        <fullName evidence="9">Acyltransferase</fullName>
    </submittedName>
</protein>
<dbReference type="EMBL" id="CP024199">
    <property type="protein sequence ID" value="AUG53595.1"/>
    <property type="molecule type" value="Genomic_DNA"/>
</dbReference>
<evidence type="ECO:0000256" key="2">
    <source>
        <dbReference type="ARBA" id="ARBA00022475"/>
    </source>
</evidence>
<accession>A0ABM6QAK6</accession>
<dbReference type="Gene3D" id="3.90.550.10">
    <property type="entry name" value="Spore Coat Polysaccharide Biosynthesis Protein SpsA, Chain A"/>
    <property type="match status" value="1"/>
</dbReference>
<dbReference type="InterPro" id="IPR001173">
    <property type="entry name" value="Glyco_trans_2-like"/>
</dbReference>
<evidence type="ECO:0000256" key="5">
    <source>
        <dbReference type="ARBA" id="ARBA00023136"/>
    </source>
</evidence>
<evidence type="ECO:0000256" key="4">
    <source>
        <dbReference type="ARBA" id="ARBA00022679"/>
    </source>
</evidence>
<dbReference type="PANTHER" id="PTHR10859:SF91">
    <property type="entry name" value="DOLICHYL-PHOSPHATE BETA-GLUCOSYLTRANSFERASE"/>
    <property type="match status" value="1"/>
</dbReference>
<evidence type="ECO:0000313" key="10">
    <source>
        <dbReference type="Proteomes" id="UP000233458"/>
    </source>
</evidence>
<dbReference type="PANTHER" id="PTHR10859">
    <property type="entry name" value="GLYCOSYL TRANSFERASE"/>
    <property type="match status" value="1"/>
</dbReference>
<dbReference type="GO" id="GO:0016746">
    <property type="term" value="F:acyltransferase activity"/>
    <property type="evidence" value="ECO:0007669"/>
    <property type="project" value="UniProtKB-KW"/>
</dbReference>
<keyword evidence="7" id="KW-1133">Transmembrane helix</keyword>
<proteinExistence type="predicted"/>
<sequence length="586" mass="66409">MQICAVIPTHNHHTVLADVVAAVRASDLAVIIVDDGSDYIARDSIARLHDPDNGVTVQRLDENCGKGIAVMTGFATAQRHGYTHALQVDADGQHDLARIPDMLRAARANPNAVITGKPVYDDSIPAGRKFGRWITHFWVWVETLSLHIRDSMCGFRIYPIDASLLVWQREGVGAKMDFDTEIMVRLYWRGVDVVHIPVEVIYPEGNISNFRMWDDNVLITLMHIRLVLGMIARLPGFVLQGGNWQPARPGQTHQMQAQSRTQTQPHFSLQSDTSPAQHWADIDERGMYWGMRFLGMVYKAGGRYLCLAAMLPVIVYFFLTGETARKASRKYLRKMARANGTPPPRWRDSFAHFWRFGEAALDKIAGWSGEMKMDDVILPDGHDGIFSYIPKDRAIVLLVSHFGNIEIIRALASRDRDFRVNVLLHQKNAARFGKVLKKLAPESQVNLIEVSEIGPDTAIMLSQKVEQGEWVVIAADRVAIGARDKTVMVPFLGDPAPLPQGPFILAHLLGCPVYMTAAWRTNGRFEIAWEKLTDRMVLPRGKRIEAITDYATQYMAWLEQHVRAHPLQWYNFFDFWARPRDKNDQQ</sequence>
<evidence type="ECO:0000256" key="6">
    <source>
        <dbReference type="ARBA" id="ARBA00023315"/>
    </source>
</evidence>
<name>A0ABM6QAK6_9PROT</name>
<dbReference type="Pfam" id="PF03279">
    <property type="entry name" value="Lip_A_acyltrans"/>
    <property type="match status" value="1"/>
</dbReference>
<reference evidence="9 10" key="1">
    <citation type="submission" date="2017-10" db="EMBL/GenBank/DDBJ databases">
        <title>Biodiversity and function of Thalassospira species in the particle-attached aromatic-hydrocarbon-degrading consortia from the surface seawater of the China South Sea.</title>
        <authorList>
            <person name="Dong C."/>
            <person name="Liu R."/>
            <person name="Shao Z."/>
        </authorList>
    </citation>
    <scope>NUCLEOTIDE SEQUENCE [LARGE SCALE GENOMIC DNA]</scope>
    <source>
        <strain evidence="9 10">CSC3H3</strain>
    </source>
</reference>
<keyword evidence="5 7" id="KW-0472">Membrane</keyword>
<organism evidence="9 10">
    <name type="scientific">Thalassospira marina</name>
    <dbReference type="NCBI Taxonomy" id="2048283"/>
    <lineage>
        <taxon>Bacteria</taxon>
        <taxon>Pseudomonadati</taxon>
        <taxon>Pseudomonadota</taxon>
        <taxon>Alphaproteobacteria</taxon>
        <taxon>Rhodospirillales</taxon>
        <taxon>Thalassospiraceae</taxon>
        <taxon>Thalassospira</taxon>
    </lineage>
</organism>
<keyword evidence="3" id="KW-0997">Cell inner membrane</keyword>
<keyword evidence="7" id="KW-0812">Transmembrane</keyword>
<dbReference type="Proteomes" id="UP000233458">
    <property type="component" value="Chromosome"/>
</dbReference>
<evidence type="ECO:0000256" key="3">
    <source>
        <dbReference type="ARBA" id="ARBA00022519"/>
    </source>
</evidence>
<evidence type="ECO:0000256" key="7">
    <source>
        <dbReference type="SAM" id="Phobius"/>
    </source>
</evidence>
<dbReference type="RefSeq" id="WP_101285146.1">
    <property type="nucleotide sequence ID" value="NZ_CP024199.1"/>
</dbReference>
<feature type="transmembrane region" description="Helical" evidence="7">
    <location>
        <begin position="301"/>
        <end position="319"/>
    </location>
</feature>
<comment type="subcellular location">
    <subcellularLocation>
        <location evidence="1">Cell inner membrane</location>
    </subcellularLocation>
</comment>
<feature type="domain" description="Glycosyltransferase 2-like" evidence="8">
    <location>
        <begin position="5"/>
        <end position="124"/>
    </location>
</feature>
<dbReference type="CDD" id="cd07984">
    <property type="entry name" value="LPLAT_LABLAT-like"/>
    <property type="match status" value="1"/>
</dbReference>
<dbReference type="Pfam" id="PF00535">
    <property type="entry name" value="Glycos_transf_2"/>
    <property type="match status" value="1"/>
</dbReference>
<evidence type="ECO:0000259" key="8">
    <source>
        <dbReference type="Pfam" id="PF00535"/>
    </source>
</evidence>
<keyword evidence="10" id="KW-1185">Reference proteome</keyword>
<dbReference type="InterPro" id="IPR029044">
    <property type="entry name" value="Nucleotide-diphossugar_trans"/>
</dbReference>
<evidence type="ECO:0000313" key="9">
    <source>
        <dbReference type="EMBL" id="AUG53595.1"/>
    </source>
</evidence>
<evidence type="ECO:0000256" key="1">
    <source>
        <dbReference type="ARBA" id="ARBA00004533"/>
    </source>
</evidence>